<evidence type="ECO:0000313" key="7">
    <source>
        <dbReference type="Proteomes" id="UP000287872"/>
    </source>
</evidence>
<dbReference type="GO" id="GO:0006508">
    <property type="term" value="P:proteolysis"/>
    <property type="evidence" value="ECO:0007669"/>
    <property type="project" value="UniProtKB-KW"/>
</dbReference>
<sequence>MKKILSSILIMATLILNTTPVFASGGNELVPKSAEKTIEQPQKSAQKETKKVSSVIEQVNQSVVAVIGKNTNYREQEQIFSKLPKNLQHGSGVVIGKEGRILTNNHVVDGLADIYVVTYDGNVYKAELLYADKEIDLALLKINKTDLKPIKLALESEIKVGDDVVAVGTPLSFGYRNSASKGIVSGLDRPVESMYTYLQTDAAINPGNSGGPLINMNCELVGINTLGYMFYQGMSFSIPVGNINYFLDHYNKFGRIKRCFTGVEFEENWAAMLGLPTNQGLKVVTLQKDAVVTVGQVKEGDILDAIDNKPTNSIAHYNEILKGHLPGDKVKLTFSREGKKFDVTVVLKEETSKEKKKGKE</sequence>
<dbReference type="GO" id="GO:0004252">
    <property type="term" value="F:serine-type endopeptidase activity"/>
    <property type="evidence" value="ECO:0007669"/>
    <property type="project" value="InterPro"/>
</dbReference>
<gene>
    <name evidence="6" type="ORF">Ctaglu_08880</name>
</gene>
<evidence type="ECO:0000256" key="2">
    <source>
        <dbReference type="ARBA" id="ARBA00022670"/>
    </source>
</evidence>
<comment type="caution">
    <text evidence="6">The sequence shown here is derived from an EMBL/GenBank/DDBJ whole genome shotgun (WGS) entry which is preliminary data.</text>
</comment>
<dbReference type="SUPFAM" id="SSF50156">
    <property type="entry name" value="PDZ domain-like"/>
    <property type="match status" value="1"/>
</dbReference>
<dbReference type="Gene3D" id="2.40.10.10">
    <property type="entry name" value="Trypsin-like serine proteases"/>
    <property type="match status" value="2"/>
</dbReference>
<name>A0A401UI93_9CLOT</name>
<evidence type="ECO:0000256" key="4">
    <source>
        <dbReference type="SAM" id="SignalP"/>
    </source>
</evidence>
<evidence type="ECO:0000256" key="1">
    <source>
        <dbReference type="ARBA" id="ARBA00010541"/>
    </source>
</evidence>
<dbReference type="InterPro" id="IPR009003">
    <property type="entry name" value="Peptidase_S1_PA"/>
</dbReference>
<dbReference type="RefSeq" id="WP_124998512.1">
    <property type="nucleotide sequence ID" value="NZ_BHYK01000004.1"/>
</dbReference>
<dbReference type="InterPro" id="IPR043504">
    <property type="entry name" value="Peptidase_S1_PA_chymotrypsin"/>
</dbReference>
<keyword evidence="2" id="KW-0645">Protease</keyword>
<proteinExistence type="inferred from homology"/>
<feature type="domain" description="PDZ" evidence="5">
    <location>
        <begin position="280"/>
        <end position="345"/>
    </location>
</feature>
<evidence type="ECO:0000259" key="5">
    <source>
        <dbReference type="Pfam" id="PF13180"/>
    </source>
</evidence>
<feature type="signal peptide" evidence="4">
    <location>
        <begin position="1"/>
        <end position="23"/>
    </location>
</feature>
<keyword evidence="7" id="KW-1185">Reference proteome</keyword>
<dbReference type="InterPro" id="IPR051201">
    <property type="entry name" value="Chloro_Bact_Ser_Proteases"/>
</dbReference>
<evidence type="ECO:0000256" key="3">
    <source>
        <dbReference type="ARBA" id="ARBA00022801"/>
    </source>
</evidence>
<dbReference type="InterPro" id="IPR001478">
    <property type="entry name" value="PDZ"/>
</dbReference>
<accession>A0A401UI93</accession>
<reference evidence="6 7" key="1">
    <citation type="submission" date="2018-11" db="EMBL/GenBank/DDBJ databases">
        <title>Genome sequencing and assembly of Clostridium tagluense strain A121.</title>
        <authorList>
            <person name="Murakami T."/>
            <person name="Segawa T."/>
            <person name="Shcherbakova V.A."/>
            <person name="Mori H."/>
            <person name="Yoshimura Y."/>
        </authorList>
    </citation>
    <scope>NUCLEOTIDE SEQUENCE [LARGE SCALE GENOMIC DNA]</scope>
    <source>
        <strain evidence="6 7">A121</strain>
    </source>
</reference>
<dbReference type="Gene3D" id="2.30.42.10">
    <property type="match status" value="1"/>
</dbReference>
<dbReference type="InterPro" id="IPR036034">
    <property type="entry name" value="PDZ_sf"/>
</dbReference>
<dbReference type="PANTHER" id="PTHR43343:SF3">
    <property type="entry name" value="PROTEASE DO-LIKE 8, CHLOROPLASTIC"/>
    <property type="match status" value="1"/>
</dbReference>
<dbReference type="InterPro" id="IPR001940">
    <property type="entry name" value="Peptidase_S1C"/>
</dbReference>
<keyword evidence="4" id="KW-0732">Signal</keyword>
<evidence type="ECO:0000313" key="6">
    <source>
        <dbReference type="EMBL" id="GCD09265.1"/>
    </source>
</evidence>
<comment type="similarity">
    <text evidence="1">Belongs to the peptidase S1C family.</text>
</comment>
<dbReference type="Pfam" id="PF13365">
    <property type="entry name" value="Trypsin_2"/>
    <property type="match status" value="1"/>
</dbReference>
<dbReference type="OrthoDB" id="9758917at2"/>
<feature type="chain" id="PRO_5019145465" description="PDZ domain-containing protein" evidence="4">
    <location>
        <begin position="24"/>
        <end position="360"/>
    </location>
</feature>
<keyword evidence="3" id="KW-0378">Hydrolase</keyword>
<dbReference type="PRINTS" id="PR00834">
    <property type="entry name" value="PROTEASES2C"/>
</dbReference>
<protein>
    <recommendedName>
        <fullName evidence="5">PDZ domain-containing protein</fullName>
    </recommendedName>
</protein>
<dbReference type="SUPFAM" id="SSF50494">
    <property type="entry name" value="Trypsin-like serine proteases"/>
    <property type="match status" value="1"/>
</dbReference>
<dbReference type="Pfam" id="PF13180">
    <property type="entry name" value="PDZ_2"/>
    <property type="match status" value="1"/>
</dbReference>
<dbReference type="PANTHER" id="PTHR43343">
    <property type="entry name" value="PEPTIDASE S12"/>
    <property type="match status" value="1"/>
</dbReference>
<dbReference type="Proteomes" id="UP000287872">
    <property type="component" value="Unassembled WGS sequence"/>
</dbReference>
<dbReference type="AlphaFoldDB" id="A0A401UI93"/>
<organism evidence="6 7">
    <name type="scientific">Clostridium tagluense</name>
    <dbReference type="NCBI Taxonomy" id="360422"/>
    <lineage>
        <taxon>Bacteria</taxon>
        <taxon>Bacillati</taxon>
        <taxon>Bacillota</taxon>
        <taxon>Clostridia</taxon>
        <taxon>Eubacteriales</taxon>
        <taxon>Clostridiaceae</taxon>
        <taxon>Clostridium</taxon>
    </lineage>
</organism>
<dbReference type="EMBL" id="BHYK01000004">
    <property type="protein sequence ID" value="GCD09265.1"/>
    <property type="molecule type" value="Genomic_DNA"/>
</dbReference>